<dbReference type="OrthoDB" id="2840473at2759"/>
<gene>
    <name evidence="1" type="ORF">SCLCIDRAFT_40871</name>
</gene>
<dbReference type="EMBL" id="KN822237">
    <property type="protein sequence ID" value="KIM51836.1"/>
    <property type="molecule type" value="Genomic_DNA"/>
</dbReference>
<dbReference type="SUPFAM" id="SSF56219">
    <property type="entry name" value="DNase I-like"/>
    <property type="match status" value="1"/>
</dbReference>
<dbReference type="STRING" id="1036808.A0A0C3D6W7"/>
<evidence type="ECO:0000313" key="2">
    <source>
        <dbReference type="Proteomes" id="UP000053989"/>
    </source>
</evidence>
<reference evidence="2" key="2">
    <citation type="submission" date="2015-01" db="EMBL/GenBank/DDBJ databases">
        <title>Evolutionary Origins and Diversification of the Mycorrhizal Mutualists.</title>
        <authorList>
            <consortium name="DOE Joint Genome Institute"/>
            <consortium name="Mycorrhizal Genomics Consortium"/>
            <person name="Kohler A."/>
            <person name="Kuo A."/>
            <person name="Nagy L.G."/>
            <person name="Floudas D."/>
            <person name="Copeland A."/>
            <person name="Barry K.W."/>
            <person name="Cichocki N."/>
            <person name="Veneault-Fourrey C."/>
            <person name="LaButti K."/>
            <person name="Lindquist E.A."/>
            <person name="Lipzen A."/>
            <person name="Lundell T."/>
            <person name="Morin E."/>
            <person name="Murat C."/>
            <person name="Riley R."/>
            <person name="Ohm R."/>
            <person name="Sun H."/>
            <person name="Tunlid A."/>
            <person name="Henrissat B."/>
            <person name="Grigoriev I.V."/>
            <person name="Hibbett D.S."/>
            <person name="Martin F."/>
        </authorList>
    </citation>
    <scope>NUCLEOTIDE SEQUENCE [LARGE SCALE GENOMIC DNA]</scope>
    <source>
        <strain evidence="2">Foug A</strain>
    </source>
</reference>
<dbReference type="Proteomes" id="UP000053989">
    <property type="component" value="Unassembled WGS sequence"/>
</dbReference>
<reference evidence="1 2" key="1">
    <citation type="submission" date="2014-04" db="EMBL/GenBank/DDBJ databases">
        <authorList>
            <consortium name="DOE Joint Genome Institute"/>
            <person name="Kuo A."/>
            <person name="Kohler A."/>
            <person name="Nagy L.G."/>
            <person name="Floudas D."/>
            <person name="Copeland A."/>
            <person name="Barry K.W."/>
            <person name="Cichocki N."/>
            <person name="Veneault-Fourrey C."/>
            <person name="LaButti K."/>
            <person name="Lindquist E.A."/>
            <person name="Lipzen A."/>
            <person name="Lundell T."/>
            <person name="Morin E."/>
            <person name="Murat C."/>
            <person name="Sun H."/>
            <person name="Tunlid A."/>
            <person name="Henrissat B."/>
            <person name="Grigoriev I.V."/>
            <person name="Hibbett D.S."/>
            <person name="Martin F."/>
            <person name="Nordberg H.P."/>
            <person name="Cantor M.N."/>
            <person name="Hua S.X."/>
        </authorList>
    </citation>
    <scope>NUCLEOTIDE SEQUENCE [LARGE SCALE GENOMIC DNA]</scope>
    <source>
        <strain evidence="1 2">Foug A</strain>
    </source>
</reference>
<feature type="non-terminal residue" evidence="1">
    <location>
        <position position="1"/>
    </location>
</feature>
<accession>A0A0C3D6W7</accession>
<sequence>NGPVAKQNDIIAIQEPAIDHCTGLTKANLHWQAVYLTHKFTLDATPRAITLINTKLSTNNWEQIPFPSRDIVIIQCQGTHGKCMLINIYNDGTHNRTLEEL</sequence>
<dbReference type="AlphaFoldDB" id="A0A0C3D6W7"/>
<dbReference type="InterPro" id="IPR036691">
    <property type="entry name" value="Endo/exonu/phosph_ase_sf"/>
</dbReference>
<proteinExistence type="predicted"/>
<dbReference type="HOGENOM" id="CLU_159031_1_0_1"/>
<evidence type="ECO:0000313" key="1">
    <source>
        <dbReference type="EMBL" id="KIM51836.1"/>
    </source>
</evidence>
<organism evidence="1 2">
    <name type="scientific">Scleroderma citrinum Foug A</name>
    <dbReference type="NCBI Taxonomy" id="1036808"/>
    <lineage>
        <taxon>Eukaryota</taxon>
        <taxon>Fungi</taxon>
        <taxon>Dikarya</taxon>
        <taxon>Basidiomycota</taxon>
        <taxon>Agaricomycotina</taxon>
        <taxon>Agaricomycetes</taxon>
        <taxon>Agaricomycetidae</taxon>
        <taxon>Boletales</taxon>
        <taxon>Sclerodermatineae</taxon>
        <taxon>Sclerodermataceae</taxon>
        <taxon>Scleroderma</taxon>
    </lineage>
</organism>
<keyword evidence="2" id="KW-1185">Reference proteome</keyword>
<name>A0A0C3D6W7_9AGAM</name>
<dbReference type="Gene3D" id="3.60.10.10">
    <property type="entry name" value="Endonuclease/exonuclease/phosphatase"/>
    <property type="match status" value="1"/>
</dbReference>
<protein>
    <submittedName>
        <fullName evidence="1">Uncharacterized protein</fullName>
    </submittedName>
</protein>
<feature type="non-terminal residue" evidence="1">
    <location>
        <position position="101"/>
    </location>
</feature>
<dbReference type="InParanoid" id="A0A0C3D6W7"/>